<evidence type="ECO:0000259" key="7">
    <source>
        <dbReference type="Pfam" id="PF00892"/>
    </source>
</evidence>
<dbReference type="RefSeq" id="WP_118915076.1">
    <property type="nucleotide sequence ID" value="NZ_CBCRVH010000025.1"/>
</dbReference>
<feature type="domain" description="EamA" evidence="7">
    <location>
        <begin position="179"/>
        <end position="321"/>
    </location>
</feature>
<feature type="transmembrane region" description="Helical" evidence="6">
    <location>
        <begin position="178"/>
        <end position="197"/>
    </location>
</feature>
<keyword evidence="5 6" id="KW-0472">Membrane</keyword>
<reference evidence="8 9" key="1">
    <citation type="submission" date="2018-08" db="EMBL/GenBank/DDBJ databases">
        <title>Whole genome sequence analysis of Dermacoccus abyssi bacteria isolated from Deep Mariana trench Micromonospora spp reveals genes involved in the environmental adaptation and production of secondary metabolites.</title>
        <authorList>
            <person name="Abdel-Mageed W.M."/>
            <person name="Lehri B."/>
            <person name="Nouioui I."/>
            <person name="Goodfellow I."/>
            <person name="Jaspars M."/>
            <person name="Karlyshev A."/>
        </authorList>
    </citation>
    <scope>NUCLEOTIDE SEQUENCE [LARGE SCALE GENOMIC DNA]</scope>
    <source>
        <strain evidence="8 9">MT1.1</strain>
    </source>
</reference>
<dbReference type="SUPFAM" id="SSF103481">
    <property type="entry name" value="Multidrug resistance efflux transporter EmrE"/>
    <property type="match status" value="2"/>
</dbReference>
<feature type="transmembrane region" description="Helical" evidence="6">
    <location>
        <begin position="66"/>
        <end position="87"/>
    </location>
</feature>
<proteinExistence type="inferred from homology"/>
<dbReference type="InterPro" id="IPR037185">
    <property type="entry name" value="EmrE-like"/>
</dbReference>
<evidence type="ECO:0000256" key="4">
    <source>
        <dbReference type="ARBA" id="ARBA00022989"/>
    </source>
</evidence>
<evidence type="ECO:0000256" key="6">
    <source>
        <dbReference type="SAM" id="Phobius"/>
    </source>
</evidence>
<dbReference type="GO" id="GO:0016020">
    <property type="term" value="C:membrane"/>
    <property type="evidence" value="ECO:0007669"/>
    <property type="project" value="UniProtKB-SubCell"/>
</dbReference>
<feature type="transmembrane region" description="Helical" evidence="6">
    <location>
        <begin position="209"/>
        <end position="230"/>
    </location>
</feature>
<keyword evidence="3 6" id="KW-0812">Transmembrane</keyword>
<feature type="transmembrane region" description="Helical" evidence="6">
    <location>
        <begin position="154"/>
        <end position="172"/>
    </location>
</feature>
<sequence>MAPTQVAHDIHPVPVPTRKRFGRREGAMSHTTMGLIVAIVSCAAFGTSGSFAKALLGSGWTPVTAVAARITIAAFVLAVPTALALRGRWHTVAENWKPIVLYGIFGVAGCQLFYFNAVTHVSVGVALLIEYLAPVLLVGWAWARYGRTPRRLTVAGMLAAIVGLLFVLDVFSGLTVDLVGVAWAFGAALCLVVYFIIASDDQSSLPSIALAGGGMVVGALILLAICAVQALPTAVSTQDVAFAGSHVPFWVPVLGLAVIAAALAYATGIYAARVLGSTVASFISLLEVLFAVAFAWMIVGEVPTLVQAVGGLFIVGGVVLVRVDESRHAEAFGPVVAAEHDEEVTRWLVEAQAPVVDDEHAGGATALREAARS</sequence>
<feature type="domain" description="EamA" evidence="7">
    <location>
        <begin position="33"/>
        <end position="168"/>
    </location>
</feature>
<dbReference type="PANTHER" id="PTHR32322:SF2">
    <property type="entry name" value="EAMA DOMAIN-CONTAINING PROTEIN"/>
    <property type="match status" value="1"/>
</dbReference>
<evidence type="ECO:0000313" key="9">
    <source>
        <dbReference type="Proteomes" id="UP000285376"/>
    </source>
</evidence>
<dbReference type="AlphaFoldDB" id="A0A417YYT9"/>
<dbReference type="InterPro" id="IPR000620">
    <property type="entry name" value="EamA_dom"/>
</dbReference>
<accession>A0A417YYT9</accession>
<evidence type="ECO:0000256" key="5">
    <source>
        <dbReference type="ARBA" id="ARBA00023136"/>
    </source>
</evidence>
<evidence type="ECO:0000313" key="8">
    <source>
        <dbReference type="EMBL" id="RHW43093.1"/>
    </source>
</evidence>
<gene>
    <name evidence="8" type="ORF">D1832_14495</name>
</gene>
<name>A0A417YYT9_9MICO</name>
<protein>
    <submittedName>
        <fullName evidence="8">EamA/RhaT family transporter</fullName>
    </submittedName>
</protein>
<comment type="caution">
    <text evidence="8">The sequence shown here is derived from an EMBL/GenBank/DDBJ whole genome shotgun (WGS) entry which is preliminary data.</text>
</comment>
<dbReference type="Pfam" id="PF00892">
    <property type="entry name" value="EamA"/>
    <property type="match status" value="2"/>
</dbReference>
<feature type="transmembrane region" description="Helical" evidence="6">
    <location>
        <begin position="99"/>
        <end position="117"/>
    </location>
</feature>
<comment type="subcellular location">
    <subcellularLocation>
        <location evidence="1">Membrane</location>
        <topology evidence="1">Multi-pass membrane protein</topology>
    </subcellularLocation>
</comment>
<dbReference type="EMBL" id="QWLM01000026">
    <property type="protein sequence ID" value="RHW43093.1"/>
    <property type="molecule type" value="Genomic_DNA"/>
</dbReference>
<evidence type="ECO:0000256" key="3">
    <source>
        <dbReference type="ARBA" id="ARBA00022692"/>
    </source>
</evidence>
<keyword evidence="4 6" id="KW-1133">Transmembrane helix</keyword>
<dbReference type="PANTHER" id="PTHR32322">
    <property type="entry name" value="INNER MEMBRANE TRANSPORTER"/>
    <property type="match status" value="1"/>
</dbReference>
<feature type="transmembrane region" description="Helical" evidence="6">
    <location>
        <begin position="250"/>
        <end position="272"/>
    </location>
</feature>
<feature type="transmembrane region" description="Helical" evidence="6">
    <location>
        <begin position="27"/>
        <end position="46"/>
    </location>
</feature>
<evidence type="ECO:0000256" key="1">
    <source>
        <dbReference type="ARBA" id="ARBA00004141"/>
    </source>
</evidence>
<feature type="transmembrane region" description="Helical" evidence="6">
    <location>
        <begin position="123"/>
        <end position="142"/>
    </location>
</feature>
<dbReference type="InterPro" id="IPR050638">
    <property type="entry name" value="AA-Vitamin_Transporters"/>
</dbReference>
<evidence type="ECO:0000256" key="2">
    <source>
        <dbReference type="ARBA" id="ARBA00007362"/>
    </source>
</evidence>
<dbReference type="Proteomes" id="UP000285376">
    <property type="component" value="Unassembled WGS sequence"/>
</dbReference>
<comment type="similarity">
    <text evidence="2">Belongs to the EamA transporter family.</text>
</comment>
<feature type="transmembrane region" description="Helical" evidence="6">
    <location>
        <begin position="305"/>
        <end position="323"/>
    </location>
</feature>
<organism evidence="8 9">
    <name type="scientific">Dermacoccus abyssi</name>
    <dbReference type="NCBI Taxonomy" id="322596"/>
    <lineage>
        <taxon>Bacteria</taxon>
        <taxon>Bacillati</taxon>
        <taxon>Actinomycetota</taxon>
        <taxon>Actinomycetes</taxon>
        <taxon>Micrococcales</taxon>
        <taxon>Dermacoccaceae</taxon>
        <taxon>Dermacoccus</taxon>
    </lineage>
</organism>
<feature type="transmembrane region" description="Helical" evidence="6">
    <location>
        <begin position="279"/>
        <end position="299"/>
    </location>
</feature>